<gene>
    <name evidence="11" type="ORF">LCGC14_0246970</name>
</gene>
<dbReference type="InterPro" id="IPR036909">
    <property type="entry name" value="Cyt_c-like_dom_sf"/>
</dbReference>
<dbReference type="GO" id="GO:0005739">
    <property type="term" value="C:mitochondrion"/>
    <property type="evidence" value="ECO:0007669"/>
    <property type="project" value="GOC"/>
</dbReference>
<evidence type="ECO:0000256" key="6">
    <source>
        <dbReference type="ARBA" id="ARBA00023004"/>
    </source>
</evidence>
<keyword evidence="4" id="KW-0479">Metal-binding</keyword>
<dbReference type="PRINTS" id="PR00603">
    <property type="entry name" value="CYTOCHROMEC1"/>
</dbReference>
<feature type="region of interest" description="Disordered" evidence="8">
    <location>
        <begin position="35"/>
        <end position="92"/>
    </location>
</feature>
<reference evidence="11" key="1">
    <citation type="journal article" date="2015" name="Nature">
        <title>Complex archaea that bridge the gap between prokaryotes and eukaryotes.</title>
        <authorList>
            <person name="Spang A."/>
            <person name="Saw J.H."/>
            <person name="Jorgensen S.L."/>
            <person name="Zaremba-Niedzwiedzka K."/>
            <person name="Martijn J."/>
            <person name="Lind A.E."/>
            <person name="van Eijk R."/>
            <person name="Schleper C."/>
            <person name="Guy L."/>
            <person name="Ettema T.J."/>
        </authorList>
    </citation>
    <scope>NUCLEOTIDE SEQUENCE</scope>
</reference>
<dbReference type="Pfam" id="PF02167">
    <property type="entry name" value="Cytochrom_C1"/>
    <property type="match status" value="1"/>
</dbReference>
<comment type="subcellular location">
    <subcellularLocation>
        <location evidence="1">Membrane</location>
    </subcellularLocation>
</comment>
<keyword evidence="7 9" id="KW-0472">Membrane</keyword>
<evidence type="ECO:0000259" key="10">
    <source>
        <dbReference type="PROSITE" id="PS51007"/>
    </source>
</evidence>
<dbReference type="InterPro" id="IPR009056">
    <property type="entry name" value="Cyt_c-like_dom"/>
</dbReference>
<dbReference type="EMBL" id="LAZR01000127">
    <property type="protein sequence ID" value="KKN88586.1"/>
    <property type="molecule type" value="Genomic_DNA"/>
</dbReference>
<dbReference type="AlphaFoldDB" id="A0A0F9WQU2"/>
<feature type="transmembrane region" description="Helical" evidence="9">
    <location>
        <begin position="311"/>
        <end position="330"/>
    </location>
</feature>
<evidence type="ECO:0000256" key="2">
    <source>
        <dbReference type="ARBA" id="ARBA00022617"/>
    </source>
</evidence>
<dbReference type="InterPro" id="IPR002326">
    <property type="entry name" value="Cyt_c1"/>
</dbReference>
<evidence type="ECO:0000256" key="8">
    <source>
        <dbReference type="SAM" id="MobiDB-lite"/>
    </source>
</evidence>
<proteinExistence type="predicted"/>
<dbReference type="GO" id="GO:0016020">
    <property type="term" value="C:membrane"/>
    <property type="evidence" value="ECO:0007669"/>
    <property type="project" value="UniProtKB-SubCell"/>
</dbReference>
<organism evidence="11">
    <name type="scientific">marine sediment metagenome</name>
    <dbReference type="NCBI Taxonomy" id="412755"/>
    <lineage>
        <taxon>unclassified sequences</taxon>
        <taxon>metagenomes</taxon>
        <taxon>ecological metagenomes</taxon>
    </lineage>
</organism>
<dbReference type="GO" id="GO:0046872">
    <property type="term" value="F:metal ion binding"/>
    <property type="evidence" value="ECO:0007669"/>
    <property type="project" value="UniProtKB-KW"/>
</dbReference>
<feature type="domain" description="Cytochrome c" evidence="10">
    <location>
        <begin position="112"/>
        <end position="302"/>
    </location>
</feature>
<dbReference type="GO" id="GO:0020037">
    <property type="term" value="F:heme binding"/>
    <property type="evidence" value="ECO:0007669"/>
    <property type="project" value="InterPro"/>
</dbReference>
<keyword evidence="6" id="KW-0408">Iron</keyword>
<keyword evidence="5 9" id="KW-1133">Transmembrane helix</keyword>
<dbReference type="Gene3D" id="1.20.5.100">
    <property type="entry name" value="Cytochrome c1, transmembrane anchor, C-terminal"/>
    <property type="match status" value="1"/>
</dbReference>
<evidence type="ECO:0000256" key="9">
    <source>
        <dbReference type="SAM" id="Phobius"/>
    </source>
</evidence>
<dbReference type="Gene3D" id="1.10.760.10">
    <property type="entry name" value="Cytochrome c-like domain"/>
    <property type="match status" value="1"/>
</dbReference>
<feature type="compositionally biased region" description="Low complexity" evidence="8">
    <location>
        <begin position="48"/>
        <end position="62"/>
    </location>
</feature>
<keyword evidence="2" id="KW-0349">Heme</keyword>
<name>A0A0F9WQU2_9ZZZZ</name>
<dbReference type="FunFam" id="1.10.760.10:FF:000011">
    <property type="entry name" value="Cytochrome c1, putative"/>
    <property type="match status" value="1"/>
</dbReference>
<dbReference type="GO" id="GO:0006122">
    <property type="term" value="P:mitochondrial electron transport, ubiquinol to cytochrome c"/>
    <property type="evidence" value="ECO:0007669"/>
    <property type="project" value="TreeGrafter"/>
</dbReference>
<dbReference type="PANTHER" id="PTHR10266">
    <property type="entry name" value="CYTOCHROME C1"/>
    <property type="match status" value="1"/>
</dbReference>
<evidence type="ECO:0000256" key="1">
    <source>
        <dbReference type="ARBA" id="ARBA00004370"/>
    </source>
</evidence>
<accession>A0A0F9WQU2</accession>
<keyword evidence="3 9" id="KW-0812">Transmembrane</keyword>
<dbReference type="PROSITE" id="PS51007">
    <property type="entry name" value="CYTC"/>
    <property type="match status" value="1"/>
</dbReference>
<evidence type="ECO:0000256" key="7">
    <source>
        <dbReference type="ARBA" id="ARBA00023136"/>
    </source>
</evidence>
<dbReference type="SUPFAM" id="SSF46626">
    <property type="entry name" value="Cytochrome c"/>
    <property type="match status" value="1"/>
</dbReference>
<dbReference type="GO" id="GO:0009055">
    <property type="term" value="F:electron transfer activity"/>
    <property type="evidence" value="ECO:0007669"/>
    <property type="project" value="InterPro"/>
</dbReference>
<sequence length="340" mass="36397">MPMNRLLSAVFAAGVVFAPLSVAMAQDAATPAENVEAAPATAVEGDQPAAEPAEAEPAPVAEGEQSVGSEVAASQDAPEEEHAASETPHYPIKKPEELSWSFAGPFGSWDVGQLQRGLKVYKEVCSACHSMNLVSMRNIEALGYNEEQVKAFAAEYQVQDGPNGDGEMFERPGIPADRFPAPFPNPEAAAAANNGAAPPDFSLIAKARAAERGFPTFVFDIFTQYAESGPDYIHALLTGYGEVPAAGVELQPGTYYNPYYLAGPALAMAQPIFDDQVDYPDGAPQTIDQYSRDVSAFLMWAAEPHLAERKATGLVVMLFLIVFAALMFLIKRRVWAGTPH</sequence>
<evidence type="ECO:0000256" key="4">
    <source>
        <dbReference type="ARBA" id="ARBA00022723"/>
    </source>
</evidence>
<dbReference type="PANTHER" id="PTHR10266:SF3">
    <property type="entry name" value="CYTOCHROME C1, HEME PROTEIN, MITOCHONDRIAL"/>
    <property type="match status" value="1"/>
</dbReference>
<evidence type="ECO:0000256" key="5">
    <source>
        <dbReference type="ARBA" id="ARBA00022989"/>
    </source>
</evidence>
<evidence type="ECO:0000256" key="3">
    <source>
        <dbReference type="ARBA" id="ARBA00022692"/>
    </source>
</evidence>
<evidence type="ECO:0000313" key="11">
    <source>
        <dbReference type="EMBL" id="KKN88586.1"/>
    </source>
</evidence>
<protein>
    <recommendedName>
        <fullName evidence="10">Cytochrome c domain-containing protein</fullName>
    </recommendedName>
</protein>
<comment type="caution">
    <text evidence="11">The sequence shown here is derived from an EMBL/GenBank/DDBJ whole genome shotgun (WGS) entry which is preliminary data.</text>
</comment>